<dbReference type="Gene3D" id="2.170.130.10">
    <property type="entry name" value="TonB-dependent receptor, plug domain"/>
    <property type="match status" value="1"/>
</dbReference>
<sequence>MKKLIFLALQLAMIQTSIAQSILNGKLVDSSEKSPIEFASVALYSQADSSLVTGVVSAADGTFTLSKIKTGQYYLNIQFMGFQGKYLSDIAVDKKENIHLGTIELIPNDKMLQELVVSGQKVTTMHKVDRQVYEADQFKNSQGGTATDVLRNMPSVSLNAEGDISVRGSTGFVVLLNGQPIQSDPKMLLSQLPANAIQNVEVITAPSAKYDSEGKAGIINIVTTQNATDGLFAQVNAKAGLPSIEPYDNKEATQRYGADFTLNYRKDKWDLAVGGSYLRNDMSGRREGDVWTEIGDKRTEFPSDGERSFDETNYSGRVALGFHPNERNDFNLSFYGGKRSNDRRADIYYDNKTYRLSDGTQTGAFDYYNENLRIRTGDFALGSFDYNHSFANSSKISVSALYEYTLLGGPTTNRNLDTHWPENQTIYNDEYNTNDNPLYGTRFNLDYTLAPSLLGQWTLGYQFRYLDHQGDFLYEAYDFDSNTWNIVPEYSSNLNLKRNIHTAYVDLDGERDQWSYGIGLRTELMNRELDYVGRGIGDQRQVLDYDYFRLFPSANLQYALSEDFKIKAAYSKRVERTTTFKMNPFKEKEHSETLEQGDANLLPEFIDLVELGAIKDFDDHSFYATAYFRNTENVINRVNTVDSDTVLNRIYTNVGSGKALGLEIGTDLNLTQWWKLYAGANVYHYQIDGTFNNTKINPKAWQYSANINTTFALSPTMDLQWSLNYLSERITAQGKDSRYYSPNLTLSKRFLEDRLTTTLQWLNMDMGLLETNEQRITTTGDYIDPTDGVRKAFYTTTNYVYEVDMIMVNVSYKFNKLKNKAKFAESEFGNKEF</sequence>
<accession>A0ABY6CNG7</accession>
<dbReference type="EMBL" id="CP106679">
    <property type="protein sequence ID" value="UXP32066.1"/>
    <property type="molecule type" value="Genomic_DNA"/>
</dbReference>
<evidence type="ECO:0000256" key="4">
    <source>
        <dbReference type="ARBA" id="ARBA00022692"/>
    </source>
</evidence>
<proteinExistence type="inferred from homology"/>
<dbReference type="Proteomes" id="UP001065174">
    <property type="component" value="Chromosome"/>
</dbReference>
<keyword evidence="2 8" id="KW-0813">Transport</keyword>
<gene>
    <name evidence="12" type="ORF">N6H18_17120</name>
</gene>
<dbReference type="InterPro" id="IPR039426">
    <property type="entry name" value="TonB-dep_rcpt-like"/>
</dbReference>
<keyword evidence="4 8" id="KW-0812">Transmembrane</keyword>
<protein>
    <submittedName>
        <fullName evidence="12">TonB-dependent receptor</fullName>
    </submittedName>
</protein>
<evidence type="ECO:0000256" key="1">
    <source>
        <dbReference type="ARBA" id="ARBA00004571"/>
    </source>
</evidence>
<evidence type="ECO:0000256" key="5">
    <source>
        <dbReference type="ARBA" id="ARBA00022729"/>
    </source>
</evidence>
<evidence type="ECO:0000256" key="2">
    <source>
        <dbReference type="ARBA" id="ARBA00022448"/>
    </source>
</evidence>
<evidence type="ECO:0000259" key="11">
    <source>
        <dbReference type="Pfam" id="PF14905"/>
    </source>
</evidence>
<name>A0ABY6CNG7_9BACT</name>
<feature type="domain" description="TonB-dependent receptor plug" evidence="10">
    <location>
        <begin position="130"/>
        <end position="217"/>
    </location>
</feature>
<keyword evidence="13" id="KW-1185">Reference proteome</keyword>
<reference evidence="12" key="1">
    <citation type="submission" date="2022-09" db="EMBL/GenBank/DDBJ databases">
        <title>Comparative genomics and taxonomic characterization of three novel marine species of genus Reichenbachiella exhibiting antioxidant and polysaccharide degradation activities.</title>
        <authorList>
            <person name="Muhammad N."/>
            <person name="Lee Y.-J."/>
            <person name="Ko J."/>
            <person name="Kim S.-G."/>
        </authorList>
    </citation>
    <scope>NUCLEOTIDE SEQUENCE</scope>
    <source>
        <strain evidence="12">BKB1-1</strain>
    </source>
</reference>
<evidence type="ECO:0000256" key="9">
    <source>
        <dbReference type="SAM" id="SignalP"/>
    </source>
</evidence>
<dbReference type="InterPro" id="IPR008969">
    <property type="entry name" value="CarboxyPept-like_regulatory"/>
</dbReference>
<feature type="chain" id="PRO_5047430051" evidence="9">
    <location>
        <begin position="20"/>
        <end position="833"/>
    </location>
</feature>
<comment type="similarity">
    <text evidence="8">Belongs to the TonB-dependent receptor family.</text>
</comment>
<dbReference type="SUPFAM" id="SSF56935">
    <property type="entry name" value="Porins"/>
    <property type="match status" value="1"/>
</dbReference>
<dbReference type="Pfam" id="PF14905">
    <property type="entry name" value="OMP_b-brl_3"/>
    <property type="match status" value="1"/>
</dbReference>
<dbReference type="PANTHER" id="PTHR30069">
    <property type="entry name" value="TONB-DEPENDENT OUTER MEMBRANE RECEPTOR"/>
    <property type="match status" value="1"/>
</dbReference>
<dbReference type="Pfam" id="PF13715">
    <property type="entry name" value="CarbopepD_reg_2"/>
    <property type="match status" value="1"/>
</dbReference>
<evidence type="ECO:0000259" key="10">
    <source>
        <dbReference type="Pfam" id="PF07715"/>
    </source>
</evidence>
<keyword evidence="5 9" id="KW-0732">Signal</keyword>
<feature type="signal peptide" evidence="9">
    <location>
        <begin position="1"/>
        <end position="19"/>
    </location>
</feature>
<comment type="subcellular location">
    <subcellularLocation>
        <location evidence="1 8">Cell outer membrane</location>
        <topology evidence="1 8">Multi-pass membrane protein</topology>
    </subcellularLocation>
</comment>
<dbReference type="Gene3D" id="2.60.40.1120">
    <property type="entry name" value="Carboxypeptidase-like, regulatory domain"/>
    <property type="match status" value="1"/>
</dbReference>
<dbReference type="Gene3D" id="2.40.170.20">
    <property type="entry name" value="TonB-dependent receptor, beta-barrel domain"/>
    <property type="match status" value="1"/>
</dbReference>
<dbReference type="InterPro" id="IPR037066">
    <property type="entry name" value="Plug_dom_sf"/>
</dbReference>
<dbReference type="PROSITE" id="PS52016">
    <property type="entry name" value="TONB_DEPENDENT_REC_3"/>
    <property type="match status" value="1"/>
</dbReference>
<evidence type="ECO:0000256" key="3">
    <source>
        <dbReference type="ARBA" id="ARBA00022452"/>
    </source>
</evidence>
<dbReference type="PANTHER" id="PTHR30069:SF29">
    <property type="entry name" value="HEMOGLOBIN AND HEMOGLOBIN-HAPTOGLOBIN-BINDING PROTEIN 1-RELATED"/>
    <property type="match status" value="1"/>
</dbReference>
<feature type="domain" description="Outer membrane protein beta-barrel" evidence="11">
    <location>
        <begin position="390"/>
        <end position="784"/>
    </location>
</feature>
<keyword evidence="12" id="KW-0675">Receptor</keyword>
<organism evidence="12 13">
    <name type="scientific">Reichenbachiella agarivorans</name>
    <dbReference type="NCBI Taxonomy" id="2979464"/>
    <lineage>
        <taxon>Bacteria</taxon>
        <taxon>Pseudomonadati</taxon>
        <taxon>Bacteroidota</taxon>
        <taxon>Cytophagia</taxon>
        <taxon>Cytophagales</taxon>
        <taxon>Reichenbachiellaceae</taxon>
        <taxon>Reichenbachiella</taxon>
    </lineage>
</organism>
<dbReference type="Pfam" id="PF07715">
    <property type="entry name" value="Plug"/>
    <property type="match status" value="1"/>
</dbReference>
<evidence type="ECO:0000313" key="13">
    <source>
        <dbReference type="Proteomes" id="UP001065174"/>
    </source>
</evidence>
<dbReference type="InterPro" id="IPR041700">
    <property type="entry name" value="OMP_b-brl_3"/>
</dbReference>
<evidence type="ECO:0000256" key="6">
    <source>
        <dbReference type="ARBA" id="ARBA00023136"/>
    </source>
</evidence>
<dbReference type="RefSeq" id="WP_262309503.1">
    <property type="nucleotide sequence ID" value="NZ_CP106679.1"/>
</dbReference>
<evidence type="ECO:0000256" key="7">
    <source>
        <dbReference type="ARBA" id="ARBA00023237"/>
    </source>
</evidence>
<evidence type="ECO:0000256" key="8">
    <source>
        <dbReference type="PROSITE-ProRule" id="PRU01360"/>
    </source>
</evidence>
<keyword evidence="3 8" id="KW-1134">Transmembrane beta strand</keyword>
<dbReference type="InterPro" id="IPR012910">
    <property type="entry name" value="Plug_dom"/>
</dbReference>
<evidence type="ECO:0000313" key="12">
    <source>
        <dbReference type="EMBL" id="UXP32066.1"/>
    </source>
</evidence>
<dbReference type="SUPFAM" id="SSF49464">
    <property type="entry name" value="Carboxypeptidase regulatory domain-like"/>
    <property type="match status" value="1"/>
</dbReference>
<dbReference type="InterPro" id="IPR036942">
    <property type="entry name" value="Beta-barrel_TonB_sf"/>
</dbReference>
<keyword evidence="6 8" id="KW-0472">Membrane</keyword>
<keyword evidence="7 8" id="KW-0998">Cell outer membrane</keyword>